<feature type="transmembrane region" description="Helical" evidence="8">
    <location>
        <begin position="129"/>
        <end position="150"/>
    </location>
</feature>
<evidence type="ECO:0000256" key="2">
    <source>
        <dbReference type="ARBA" id="ARBA00022475"/>
    </source>
</evidence>
<feature type="transmembrane region" description="Helical" evidence="8">
    <location>
        <begin position="309"/>
        <end position="331"/>
    </location>
</feature>
<feature type="transmembrane region" description="Helical" evidence="8">
    <location>
        <begin position="384"/>
        <end position="404"/>
    </location>
</feature>
<accession>G8M2Q4</accession>
<keyword evidence="7 8" id="KW-0472">Membrane</keyword>
<keyword evidence="6 8" id="KW-1133">Transmembrane helix</keyword>
<evidence type="ECO:0000256" key="7">
    <source>
        <dbReference type="ARBA" id="ARBA00023136"/>
    </source>
</evidence>
<keyword evidence="4" id="KW-0133">Cell shape</keyword>
<dbReference type="PRINTS" id="PR01806">
    <property type="entry name" value="VIRFACTRMVIN"/>
</dbReference>
<feature type="transmembrane region" description="Helical" evidence="8">
    <location>
        <begin position="443"/>
        <end position="468"/>
    </location>
</feature>
<keyword evidence="10" id="KW-1185">Reference proteome</keyword>
<reference evidence="10" key="1">
    <citation type="submission" date="2011-12" db="EMBL/GenBank/DDBJ databases">
        <title>Complete sequence of Clostridium clariflavum DSM 19732.</title>
        <authorList>
            <consortium name="US DOE Joint Genome Institute"/>
            <person name="Lucas S."/>
            <person name="Han J."/>
            <person name="Lapidus A."/>
            <person name="Cheng J.-F."/>
            <person name="Goodwin L."/>
            <person name="Pitluck S."/>
            <person name="Peters L."/>
            <person name="Teshima H."/>
            <person name="Detter J.C."/>
            <person name="Han C."/>
            <person name="Tapia R."/>
            <person name="Land M."/>
            <person name="Hauser L."/>
            <person name="Kyrpides N."/>
            <person name="Ivanova N."/>
            <person name="Pagani I."/>
            <person name="Kitzmiller T."/>
            <person name="Lynd L."/>
            <person name="Izquierdo J."/>
            <person name="Woyke T."/>
        </authorList>
    </citation>
    <scope>NUCLEOTIDE SEQUENCE [LARGE SCALE GENOMIC DNA]</scope>
    <source>
        <strain evidence="10">DSM 19732 / NBRC 101661 / EBR45</strain>
    </source>
</reference>
<feature type="transmembrane region" description="Helical" evidence="8">
    <location>
        <begin position="410"/>
        <end position="431"/>
    </location>
</feature>
<evidence type="ECO:0000256" key="4">
    <source>
        <dbReference type="ARBA" id="ARBA00022960"/>
    </source>
</evidence>
<evidence type="ECO:0000313" key="9">
    <source>
        <dbReference type="EMBL" id="AEV67128.1"/>
    </source>
</evidence>
<dbReference type="EMBL" id="CP003065">
    <property type="protein sequence ID" value="AEV67128.1"/>
    <property type="molecule type" value="Genomic_DNA"/>
</dbReference>
<proteinExistence type="predicted"/>
<gene>
    <name evidence="9" type="ordered locus">Clocl_0399</name>
</gene>
<organism evidence="9 10">
    <name type="scientific">Acetivibrio clariflavus (strain DSM 19732 / NBRC 101661 / EBR45)</name>
    <name type="common">Clostridium clariflavum</name>
    <dbReference type="NCBI Taxonomy" id="720554"/>
    <lineage>
        <taxon>Bacteria</taxon>
        <taxon>Bacillati</taxon>
        <taxon>Bacillota</taxon>
        <taxon>Clostridia</taxon>
        <taxon>Eubacteriales</taxon>
        <taxon>Oscillospiraceae</taxon>
        <taxon>Acetivibrio</taxon>
    </lineage>
</organism>
<evidence type="ECO:0000256" key="1">
    <source>
        <dbReference type="ARBA" id="ARBA00004651"/>
    </source>
</evidence>
<dbReference type="OrthoDB" id="9804143at2"/>
<evidence type="ECO:0000256" key="5">
    <source>
        <dbReference type="ARBA" id="ARBA00022984"/>
    </source>
</evidence>
<dbReference type="GO" id="GO:0034204">
    <property type="term" value="P:lipid translocation"/>
    <property type="evidence" value="ECO:0007669"/>
    <property type="project" value="TreeGrafter"/>
</dbReference>
<sequence length="545" mass="59633" precursor="true">MKSEAKTQSTAKTVGTVMIIMVLSRLLSLFSVIAYTSFFGTESIEINIYSYATQFPNIVFTVFGTALTTVVIPIFASNLESGNKKRAYKFADNVISLATAFTLGLSLVGILLAPLFPLMTKYRTNGYNFAVTALRIMFPIMIFYALNYIFQGILQSLGKFNMPAFVSIPSSLIQIGYVFLLGDRYGVKGLLIATFIALSTQALILIPPILKTDYRYRPSFNYRDEDIQKAIKLMIPIIIGTAAYPLNLFFNVTIAANLGEGNMVTMLTLVQNLVSYAVLAFIYSVTAVAFPKFSALAARSDISEFKESVVKVLTSMFYFLMPATAGFILVRKELLNLIVGWKKFTPEDVKLASVLMSLYALGVVGMGVKEVVDRAFYSLKDTKNPAIIGVIVMGVNISVSLFLMNIIGVYGIPVAYSVSILTGAAVLLVLLRKKIGAFGGRKLAGVIVKIAISCIVMSAVVLTITWLLNRYTFKAGLVVGIVQKVVPNVSPGIISLLQQVTDRAIKLFVPAVLGAIVYFVSTYVLRVEEAVDVTKKLKVKLLKQN</sequence>
<evidence type="ECO:0000256" key="8">
    <source>
        <dbReference type="SAM" id="Phobius"/>
    </source>
</evidence>
<feature type="transmembrane region" description="Helical" evidence="8">
    <location>
        <begin position="231"/>
        <end position="254"/>
    </location>
</feature>
<dbReference type="RefSeq" id="WP_014253760.1">
    <property type="nucleotide sequence ID" value="NC_016627.1"/>
</dbReference>
<name>G8M2Q4_ACECE</name>
<reference evidence="9 10" key="2">
    <citation type="journal article" date="2012" name="Stand. Genomic Sci.">
        <title>Complete Genome Sequence of Clostridium clariflavum DSM 19732.</title>
        <authorList>
            <person name="Izquierdo J.A."/>
            <person name="Goodwin L."/>
            <person name="Davenport K.W."/>
            <person name="Teshima H."/>
            <person name="Bruce D."/>
            <person name="Detter C."/>
            <person name="Tapia R."/>
            <person name="Han S."/>
            <person name="Land M."/>
            <person name="Hauser L."/>
            <person name="Jeffries C.D."/>
            <person name="Han J."/>
            <person name="Pitluck S."/>
            <person name="Nolan M."/>
            <person name="Chen A."/>
            <person name="Huntemann M."/>
            <person name="Mavromatis K."/>
            <person name="Mikhailova N."/>
            <person name="Liolios K."/>
            <person name="Woyke T."/>
            <person name="Lynd L.R."/>
        </authorList>
    </citation>
    <scope>NUCLEOTIDE SEQUENCE [LARGE SCALE GENOMIC DNA]</scope>
    <source>
        <strain evidence="10">DSM 19732 / NBRC 101661 / EBR45</strain>
    </source>
</reference>
<keyword evidence="5" id="KW-0573">Peptidoglycan synthesis</keyword>
<feature type="transmembrane region" description="Helical" evidence="8">
    <location>
        <begin position="97"/>
        <end position="117"/>
    </location>
</feature>
<evidence type="ECO:0000313" key="10">
    <source>
        <dbReference type="Proteomes" id="UP000005435"/>
    </source>
</evidence>
<feature type="transmembrane region" description="Helical" evidence="8">
    <location>
        <begin position="162"/>
        <end position="181"/>
    </location>
</feature>
<comment type="subcellular location">
    <subcellularLocation>
        <location evidence="1">Cell membrane</location>
        <topology evidence="1">Multi-pass membrane protein</topology>
    </subcellularLocation>
</comment>
<dbReference type="InterPro" id="IPR051050">
    <property type="entry name" value="Lipid_II_flippase_MurJ/MviN"/>
</dbReference>
<evidence type="ECO:0000256" key="3">
    <source>
        <dbReference type="ARBA" id="ARBA00022692"/>
    </source>
</evidence>
<feature type="transmembrane region" description="Helical" evidence="8">
    <location>
        <begin position="187"/>
        <end position="210"/>
    </location>
</feature>
<feature type="transmembrane region" description="Helical" evidence="8">
    <location>
        <begin position="507"/>
        <end position="525"/>
    </location>
</feature>
<keyword evidence="2" id="KW-1003">Cell membrane</keyword>
<dbReference type="GO" id="GO:0009252">
    <property type="term" value="P:peptidoglycan biosynthetic process"/>
    <property type="evidence" value="ECO:0007669"/>
    <property type="project" value="UniProtKB-KW"/>
</dbReference>
<dbReference type="NCBIfam" id="TIGR01695">
    <property type="entry name" value="murJ_mviN"/>
    <property type="match status" value="1"/>
</dbReference>
<feature type="transmembrane region" description="Helical" evidence="8">
    <location>
        <begin position="351"/>
        <end position="372"/>
    </location>
</feature>
<evidence type="ECO:0000256" key="6">
    <source>
        <dbReference type="ARBA" id="ARBA00022989"/>
    </source>
</evidence>
<dbReference type="PANTHER" id="PTHR47019:SF1">
    <property type="entry name" value="LIPID II FLIPPASE MURJ"/>
    <property type="match status" value="1"/>
</dbReference>
<keyword evidence="3 8" id="KW-0812">Transmembrane</keyword>
<feature type="transmembrane region" description="Helical" evidence="8">
    <location>
        <begin position="12"/>
        <end position="38"/>
    </location>
</feature>
<feature type="transmembrane region" description="Helical" evidence="8">
    <location>
        <begin position="274"/>
        <end position="297"/>
    </location>
</feature>
<dbReference type="GO" id="GO:0008360">
    <property type="term" value="P:regulation of cell shape"/>
    <property type="evidence" value="ECO:0007669"/>
    <property type="project" value="UniProtKB-KW"/>
</dbReference>
<dbReference type="eggNOG" id="COG0728">
    <property type="taxonomic scope" value="Bacteria"/>
</dbReference>
<dbReference type="GO" id="GO:0005886">
    <property type="term" value="C:plasma membrane"/>
    <property type="evidence" value="ECO:0007669"/>
    <property type="project" value="UniProtKB-SubCell"/>
</dbReference>
<feature type="transmembrane region" description="Helical" evidence="8">
    <location>
        <begin position="58"/>
        <end position="76"/>
    </location>
</feature>
<dbReference type="STRING" id="720554.Clocl_0399"/>
<dbReference type="AlphaFoldDB" id="G8M2Q4"/>
<protein>
    <submittedName>
        <fullName evidence="9">Integral membrane protein MviN</fullName>
    </submittedName>
</protein>
<dbReference type="KEGG" id="ccl:Clocl_0399"/>
<dbReference type="PANTHER" id="PTHR47019">
    <property type="entry name" value="LIPID II FLIPPASE MURJ"/>
    <property type="match status" value="1"/>
</dbReference>
<dbReference type="HOGENOM" id="CLU_006797_4_1_9"/>
<dbReference type="GO" id="GO:0015648">
    <property type="term" value="F:lipid-linked peptidoglycan transporter activity"/>
    <property type="evidence" value="ECO:0007669"/>
    <property type="project" value="TreeGrafter"/>
</dbReference>
<dbReference type="Pfam" id="PF03023">
    <property type="entry name" value="MurJ"/>
    <property type="match status" value="1"/>
</dbReference>
<dbReference type="InterPro" id="IPR004268">
    <property type="entry name" value="MurJ"/>
</dbReference>
<dbReference type="CDD" id="cd13123">
    <property type="entry name" value="MATE_MurJ_like"/>
    <property type="match status" value="1"/>
</dbReference>
<dbReference type="Proteomes" id="UP000005435">
    <property type="component" value="Chromosome"/>
</dbReference>